<dbReference type="InterPro" id="IPR027417">
    <property type="entry name" value="P-loop_NTPase"/>
</dbReference>
<dbReference type="InterPro" id="IPR038461">
    <property type="entry name" value="Schlafen_AlbA_2_dom_sf"/>
</dbReference>
<accession>A0ABD8AWX5</accession>
<organism evidence="3 4">
    <name type="scientific">Paenibacillus amylolyticus</name>
    <dbReference type="NCBI Taxonomy" id="1451"/>
    <lineage>
        <taxon>Bacteria</taxon>
        <taxon>Bacillati</taxon>
        <taxon>Bacillota</taxon>
        <taxon>Bacilli</taxon>
        <taxon>Bacillales</taxon>
        <taxon>Paenibacillaceae</taxon>
        <taxon>Paenibacillus</taxon>
    </lineage>
</organism>
<dbReference type="Gene3D" id="3.30.950.30">
    <property type="entry name" value="Schlafen, AAA domain"/>
    <property type="match status" value="1"/>
</dbReference>
<dbReference type="Pfam" id="PF04326">
    <property type="entry name" value="SLFN_AlbA_2"/>
    <property type="match status" value="1"/>
</dbReference>
<reference evidence="3 4" key="1">
    <citation type="submission" date="2024-02" db="EMBL/GenBank/DDBJ databases">
        <title>Complete sequences of two Paenibacillus sp. strains and one Lysinibacillus strain isolated from the environment on STAA medium highlight biotechnological potential.</title>
        <authorList>
            <person name="Attere S.A."/>
            <person name="Piche L.C."/>
            <person name="Intertaglia L."/>
            <person name="Lami R."/>
            <person name="Charette S.J."/>
            <person name="Vincent A.T."/>
        </authorList>
    </citation>
    <scope>NUCLEOTIDE SEQUENCE [LARGE SCALE GENOMIC DNA]</scope>
    <source>
        <strain evidence="3 4">Y5S-7</strain>
    </source>
</reference>
<dbReference type="AlphaFoldDB" id="A0ABD8AWX5"/>
<feature type="domain" description="Schlafen AlbA-2" evidence="2">
    <location>
        <begin position="293"/>
        <end position="428"/>
    </location>
</feature>
<evidence type="ECO:0000313" key="4">
    <source>
        <dbReference type="Proteomes" id="UP001364764"/>
    </source>
</evidence>
<sequence>MLEKLNIYNFGPFKTFEMNFNKDITIILGPNASGKTQLLGAIVGVFYGQDSISVNDNTNTEEMRLSLKFKFPDSRVELIRGYTNNKFYVENHTHYISNNKIFRLKTNDINEFEPIIINYKNNLTEFNIELIKKHLLQFQIKDTSMDLLLRIINRIEKTKIKNSYKIHSGGDMYILELLFYLSIALEDKTKLIIIDEFAGMLDSHSASALWDLIIEVSERMQVIISMSGYRVPPLDLEKSIRILPSVDYKKRNNITFNYRFFDSLLIENRIFNSLKNKNKIVKYLINTQVEFEENITMEFKEVKGGNPVDSILSVVDQYVVAYLNVERDTIGTILWGISDDRIVKGVRLNYTERDRLRREIVNKLSQVTPPIPSQVCSISLVQLYDENMNIVTDKYIIEVTVLPHQSEYFFANGKDEVYIKTDGGKRRLKAHELQIELKSRK</sequence>
<gene>
    <name evidence="3" type="ORF">V6668_07960</name>
</gene>
<evidence type="ECO:0000259" key="2">
    <source>
        <dbReference type="Pfam" id="PF04326"/>
    </source>
</evidence>
<name>A0ABD8AWX5_PAEAM</name>
<dbReference type="SUPFAM" id="SSF52540">
    <property type="entry name" value="P-loop containing nucleoside triphosphate hydrolases"/>
    <property type="match status" value="1"/>
</dbReference>
<evidence type="ECO:0000313" key="3">
    <source>
        <dbReference type="EMBL" id="WWP22095.1"/>
    </source>
</evidence>
<dbReference type="RefSeq" id="WP_338708095.1">
    <property type="nucleotide sequence ID" value="NZ_CP145892.1"/>
</dbReference>
<dbReference type="Gene3D" id="3.40.50.300">
    <property type="entry name" value="P-loop containing nucleotide triphosphate hydrolases"/>
    <property type="match status" value="1"/>
</dbReference>
<dbReference type="InterPro" id="IPR007421">
    <property type="entry name" value="Schlafen_AlbA_2_dom"/>
</dbReference>
<dbReference type="PANTHER" id="PTHR32182">
    <property type="entry name" value="DNA REPLICATION AND REPAIR PROTEIN RECF"/>
    <property type="match status" value="1"/>
</dbReference>
<dbReference type="Pfam" id="PF02463">
    <property type="entry name" value="SMC_N"/>
    <property type="match status" value="1"/>
</dbReference>
<proteinExistence type="predicted"/>
<dbReference type="GeneID" id="93475391"/>
<evidence type="ECO:0000259" key="1">
    <source>
        <dbReference type="Pfam" id="PF02463"/>
    </source>
</evidence>
<dbReference type="Proteomes" id="UP001364764">
    <property type="component" value="Chromosome"/>
</dbReference>
<dbReference type="PANTHER" id="PTHR32182:SF22">
    <property type="entry name" value="ATP-DEPENDENT ENDONUCLEASE, OLD FAMILY-RELATED"/>
    <property type="match status" value="1"/>
</dbReference>
<dbReference type="EMBL" id="CP145892">
    <property type="protein sequence ID" value="WWP22095.1"/>
    <property type="molecule type" value="Genomic_DNA"/>
</dbReference>
<protein>
    <submittedName>
        <fullName evidence="3">RNA-binding domain-containing protein</fullName>
    </submittedName>
</protein>
<dbReference type="InterPro" id="IPR003395">
    <property type="entry name" value="RecF/RecN/SMC_N"/>
</dbReference>
<feature type="domain" description="RecF/RecN/SMC N-terminal" evidence="1">
    <location>
        <begin position="1"/>
        <end position="225"/>
    </location>
</feature>